<dbReference type="EMBL" id="BK014951">
    <property type="protein sequence ID" value="DAD84071.1"/>
    <property type="molecule type" value="Genomic_DNA"/>
</dbReference>
<organism evidence="1">
    <name type="scientific">Siphoviridae sp. ct0yq10</name>
    <dbReference type="NCBI Taxonomy" id="2826270"/>
    <lineage>
        <taxon>Viruses</taxon>
        <taxon>Duplodnaviria</taxon>
        <taxon>Heunggongvirae</taxon>
        <taxon>Uroviricota</taxon>
        <taxon>Caudoviricetes</taxon>
    </lineage>
</organism>
<protein>
    <submittedName>
        <fullName evidence="1">Uncharacterized protein</fullName>
    </submittedName>
</protein>
<proteinExistence type="predicted"/>
<reference evidence="1" key="1">
    <citation type="journal article" date="2021" name="Proc. Natl. Acad. Sci. U.S.A.">
        <title>A Catalog of Tens of Thousands of Viruses from Human Metagenomes Reveals Hidden Associations with Chronic Diseases.</title>
        <authorList>
            <person name="Tisza M.J."/>
            <person name="Buck C.B."/>
        </authorList>
    </citation>
    <scope>NUCLEOTIDE SEQUENCE</scope>
    <source>
        <strain evidence="1">Ct0yq10</strain>
    </source>
</reference>
<name>A0A8S5MPT6_9CAUD</name>
<sequence length="181" mass="20013">MSDKILTIDELAKMQEKVIDATKSDAPVAIETPTTSVVNGDPSKVQSIDPKNYTVELWLPVTSATPATAERVMDGTAYKQFVNADQKFITARIARKVRSYASVITMAFTKFNEDGDSEIYTVDDLLKVYEVFDDDVIDACEKLVGTVLGIPDHLMQYITDTSLIETCTKIINNNPSFFQAG</sequence>
<accession>A0A8S5MPT6</accession>
<evidence type="ECO:0000313" key="1">
    <source>
        <dbReference type="EMBL" id="DAD84071.1"/>
    </source>
</evidence>